<proteinExistence type="predicted"/>
<evidence type="ECO:0000313" key="2">
    <source>
        <dbReference type="Proteomes" id="UP001374535"/>
    </source>
</evidence>
<dbReference type="EMBL" id="CP144694">
    <property type="protein sequence ID" value="WVZ04388.1"/>
    <property type="molecule type" value="Genomic_DNA"/>
</dbReference>
<dbReference type="Proteomes" id="UP001374535">
    <property type="component" value="Chromosome 7"/>
</dbReference>
<keyword evidence="2" id="KW-1185">Reference proteome</keyword>
<name>A0AAQ3N741_VIGMU</name>
<evidence type="ECO:0000313" key="1">
    <source>
        <dbReference type="EMBL" id="WVZ04388.1"/>
    </source>
</evidence>
<accession>A0AAQ3N741</accession>
<organism evidence="1 2">
    <name type="scientific">Vigna mungo</name>
    <name type="common">Black gram</name>
    <name type="synonym">Phaseolus mungo</name>
    <dbReference type="NCBI Taxonomy" id="3915"/>
    <lineage>
        <taxon>Eukaryota</taxon>
        <taxon>Viridiplantae</taxon>
        <taxon>Streptophyta</taxon>
        <taxon>Embryophyta</taxon>
        <taxon>Tracheophyta</taxon>
        <taxon>Spermatophyta</taxon>
        <taxon>Magnoliopsida</taxon>
        <taxon>eudicotyledons</taxon>
        <taxon>Gunneridae</taxon>
        <taxon>Pentapetalae</taxon>
        <taxon>rosids</taxon>
        <taxon>fabids</taxon>
        <taxon>Fabales</taxon>
        <taxon>Fabaceae</taxon>
        <taxon>Papilionoideae</taxon>
        <taxon>50 kb inversion clade</taxon>
        <taxon>NPAAA clade</taxon>
        <taxon>indigoferoid/millettioid clade</taxon>
        <taxon>Phaseoleae</taxon>
        <taxon>Vigna</taxon>
    </lineage>
</organism>
<dbReference type="AlphaFoldDB" id="A0AAQ3N741"/>
<sequence length="101" mass="11047">MNIRMEFEIGVVCDIIDGEDLAVWVVHSAFSVDAGSGSLRKSCDGGDAEFRDLGEIATLMVVAMEVVRDGCHGSLQERLHNIMVTSDTFCGGDGVRVQWRR</sequence>
<gene>
    <name evidence="1" type="ORF">V8G54_025194</name>
</gene>
<protein>
    <submittedName>
        <fullName evidence="1">Uncharacterized protein</fullName>
    </submittedName>
</protein>
<reference evidence="1 2" key="1">
    <citation type="journal article" date="2023" name="Life. Sci Alliance">
        <title>Evolutionary insights into 3D genome organization and epigenetic landscape of Vigna mungo.</title>
        <authorList>
            <person name="Junaid A."/>
            <person name="Singh B."/>
            <person name="Bhatia S."/>
        </authorList>
    </citation>
    <scope>NUCLEOTIDE SEQUENCE [LARGE SCALE GENOMIC DNA]</scope>
    <source>
        <strain evidence="1">Urdbean</strain>
    </source>
</reference>